<gene>
    <name evidence="1" type="ORF">KCMC57_14430</name>
</gene>
<name>A0AB33JX07_9ACTN</name>
<reference evidence="1" key="1">
    <citation type="submission" date="2024-07" db="EMBL/GenBank/DDBJ databases">
        <title>Complete genome sequences of cellulolytic bacteria, Kitasatospora sp. CMC57 and Streptomyces sp. CMC78, isolated from Japanese agricultural soil.</title>
        <authorList>
            <person name="Hashimoto T."/>
            <person name="Ito M."/>
            <person name="Iwamoto M."/>
            <person name="Fukahori D."/>
            <person name="Shoda T."/>
            <person name="Sakoda M."/>
            <person name="Morohoshi T."/>
            <person name="Mitsuboshi M."/>
            <person name="Nishizawa T."/>
        </authorList>
    </citation>
    <scope>NUCLEOTIDE SEQUENCE</scope>
    <source>
        <strain evidence="1">CMC57</strain>
    </source>
</reference>
<evidence type="ECO:0000313" key="1">
    <source>
        <dbReference type="EMBL" id="BFP45075.1"/>
    </source>
</evidence>
<accession>A0AB33JX07</accession>
<dbReference type="InterPro" id="IPR019646">
    <property type="entry name" value="Aminoglyc_AdlTrfase"/>
</dbReference>
<dbReference type="RefSeq" id="WP_407987618.1">
    <property type="nucleotide sequence ID" value="NZ_AP035881.2"/>
</dbReference>
<dbReference type="Gene3D" id="3.30.460.40">
    <property type="match status" value="1"/>
</dbReference>
<dbReference type="Pfam" id="PF10706">
    <property type="entry name" value="Aminoglyc_resit"/>
    <property type="match status" value="1"/>
</dbReference>
<evidence type="ECO:0008006" key="2">
    <source>
        <dbReference type="Google" id="ProtNLM"/>
    </source>
</evidence>
<protein>
    <recommendedName>
        <fullName evidence="2">Amino acid transporter</fullName>
    </recommendedName>
</protein>
<dbReference type="EMBL" id="AP035881">
    <property type="protein sequence ID" value="BFP45075.1"/>
    <property type="molecule type" value="Genomic_DNA"/>
</dbReference>
<dbReference type="AlphaFoldDB" id="A0AB33JX07"/>
<sequence>MINANEPAQEPWAPLSPKEAAELLAGADFPWWIAGGYAIELAVGGAYRGHGDLDVLVLHRDQAGVRRYFGEWDVFLADPHGAGTLRTWPMGEDLPSRAHDVWCRRAPDEPWSVQLMFDEADGDEWASCRDSRIRRPTTQLGRCPPLGSRT</sequence>
<organism evidence="1">
    <name type="scientific">Kitasatospora sp. CMC57</name>
    <dbReference type="NCBI Taxonomy" id="3231513"/>
    <lineage>
        <taxon>Bacteria</taxon>
        <taxon>Bacillati</taxon>
        <taxon>Actinomycetota</taxon>
        <taxon>Actinomycetes</taxon>
        <taxon>Kitasatosporales</taxon>
        <taxon>Streptomycetaceae</taxon>
        <taxon>Kitasatospora</taxon>
    </lineage>
</organism>
<proteinExistence type="predicted"/>